<comment type="subcellular location">
    <subcellularLocation>
        <location evidence="1">Cytoplasm</location>
        <location evidence="1">Cytoskeleton</location>
        <location evidence="1">Actin patch</location>
    </subcellularLocation>
</comment>
<feature type="domain" description="Myosin motor" evidence="18">
    <location>
        <begin position="46"/>
        <end position="727"/>
    </location>
</feature>
<feature type="compositionally biased region" description="Pro residues" evidence="16">
    <location>
        <begin position="1130"/>
        <end position="1148"/>
    </location>
</feature>
<dbReference type="InterPro" id="IPR001609">
    <property type="entry name" value="Myosin_head_motor_dom-like"/>
</dbReference>
<keyword evidence="12" id="KW-0206">Cytoskeleton</keyword>
<dbReference type="SUPFAM" id="SSF52540">
    <property type="entry name" value="P-loop containing nucleoside triphosphate hydrolases"/>
    <property type="match status" value="1"/>
</dbReference>
<keyword evidence="11 15" id="KW-0009">Actin-binding</keyword>
<evidence type="ECO:0000313" key="20">
    <source>
        <dbReference type="EMBL" id="PWN39829.1"/>
    </source>
</evidence>
<dbReference type="GO" id="GO:0007015">
    <property type="term" value="P:actin filament organization"/>
    <property type="evidence" value="ECO:0007669"/>
    <property type="project" value="TreeGrafter"/>
</dbReference>
<evidence type="ECO:0000256" key="9">
    <source>
        <dbReference type="ARBA" id="ARBA00023123"/>
    </source>
</evidence>
<dbReference type="InterPro" id="IPR036961">
    <property type="entry name" value="Kinesin_motor_dom_sf"/>
</dbReference>
<evidence type="ECO:0000256" key="7">
    <source>
        <dbReference type="ARBA" id="ARBA00022801"/>
    </source>
</evidence>
<keyword evidence="21" id="KW-1185">Reference proteome</keyword>
<dbReference type="OrthoDB" id="6108017at2759"/>
<comment type="function">
    <text evidence="13">Type-I myosin implicated in the organization of the actin cytoskeleton. Required for proper actin cytoskeleton polarization. At the cell cortex, assembles in patch-like structures together with proteins from the actin-polymerizing machinery and promotes actin assembly. Functions as actin nucleation-promoting factor (NPF) for the Arp2/3 complex.</text>
</comment>
<evidence type="ECO:0000256" key="14">
    <source>
        <dbReference type="PROSITE-ProRule" id="PRU00192"/>
    </source>
</evidence>
<dbReference type="InParanoid" id="A0A316VQB2"/>
<keyword evidence="4" id="KW-0963">Cytoplasm</keyword>
<organism evidence="20 21">
    <name type="scientific">Ceraceosorus guamensis</name>
    <dbReference type="NCBI Taxonomy" id="1522189"/>
    <lineage>
        <taxon>Eukaryota</taxon>
        <taxon>Fungi</taxon>
        <taxon>Dikarya</taxon>
        <taxon>Basidiomycota</taxon>
        <taxon>Ustilaginomycotina</taxon>
        <taxon>Exobasidiomycetes</taxon>
        <taxon>Ceraceosorales</taxon>
        <taxon>Ceraceosoraceae</taxon>
        <taxon>Ceraceosorus</taxon>
    </lineage>
</organism>
<dbReference type="InterPro" id="IPR001452">
    <property type="entry name" value="SH3_domain"/>
</dbReference>
<dbReference type="PANTHER" id="PTHR13140">
    <property type="entry name" value="MYOSIN"/>
    <property type="match status" value="1"/>
</dbReference>
<keyword evidence="8 15" id="KW-0067">ATP-binding</keyword>
<feature type="region of interest" description="Actin-binding" evidence="15">
    <location>
        <begin position="600"/>
        <end position="622"/>
    </location>
</feature>
<dbReference type="CDD" id="cd11858">
    <property type="entry name" value="SH3_Myosin-I_fungi"/>
    <property type="match status" value="1"/>
</dbReference>
<evidence type="ECO:0000256" key="13">
    <source>
        <dbReference type="ARBA" id="ARBA00025586"/>
    </source>
</evidence>
<protein>
    <recommendedName>
        <fullName evidence="22">Myosin I</fullName>
    </recommendedName>
</protein>
<evidence type="ECO:0000256" key="1">
    <source>
        <dbReference type="ARBA" id="ARBA00004134"/>
    </source>
</evidence>
<keyword evidence="5" id="KW-0677">Repeat</keyword>
<dbReference type="CDD" id="cd01378">
    <property type="entry name" value="MYSc_Myo1"/>
    <property type="match status" value="1"/>
</dbReference>
<dbReference type="GO" id="GO:0051015">
    <property type="term" value="F:actin filament binding"/>
    <property type="evidence" value="ECO:0007669"/>
    <property type="project" value="TreeGrafter"/>
</dbReference>
<dbReference type="STRING" id="1522189.A0A316VQB2"/>
<feature type="compositionally biased region" description="Low complexity" evidence="16">
    <location>
        <begin position="1050"/>
        <end position="1060"/>
    </location>
</feature>
<dbReference type="InterPro" id="IPR027417">
    <property type="entry name" value="P-loop_NTPase"/>
</dbReference>
<evidence type="ECO:0000259" key="17">
    <source>
        <dbReference type="PROSITE" id="PS50002"/>
    </source>
</evidence>
<dbReference type="Pfam" id="PF00063">
    <property type="entry name" value="Myosin_head"/>
    <property type="match status" value="1"/>
</dbReference>
<dbReference type="GO" id="GO:0000146">
    <property type="term" value="F:microfilament motor activity"/>
    <property type="evidence" value="ECO:0007669"/>
    <property type="project" value="TreeGrafter"/>
</dbReference>
<feature type="region of interest" description="Disordered" evidence="16">
    <location>
        <begin position="1234"/>
        <end position="1307"/>
    </location>
</feature>
<dbReference type="GO" id="GO:0006897">
    <property type="term" value="P:endocytosis"/>
    <property type="evidence" value="ECO:0007669"/>
    <property type="project" value="TreeGrafter"/>
</dbReference>
<feature type="region of interest" description="Disordered" evidence="16">
    <location>
        <begin position="575"/>
        <end position="596"/>
    </location>
</feature>
<dbReference type="Gene3D" id="1.20.120.720">
    <property type="entry name" value="Myosin VI head, motor domain, U50 subdomain"/>
    <property type="match status" value="1"/>
</dbReference>
<keyword evidence="6 15" id="KW-0547">Nucleotide-binding</keyword>
<evidence type="ECO:0000256" key="11">
    <source>
        <dbReference type="ARBA" id="ARBA00023203"/>
    </source>
</evidence>
<dbReference type="InterPro" id="IPR036028">
    <property type="entry name" value="SH3-like_dom_sf"/>
</dbReference>
<keyword evidence="7" id="KW-0378">Hydrolase</keyword>
<accession>A0A316VQB2</accession>
<feature type="compositionally biased region" description="Low complexity" evidence="16">
    <location>
        <begin position="1160"/>
        <end position="1184"/>
    </location>
</feature>
<dbReference type="GO" id="GO:0016459">
    <property type="term" value="C:myosin complex"/>
    <property type="evidence" value="ECO:0007669"/>
    <property type="project" value="UniProtKB-KW"/>
</dbReference>
<dbReference type="Gene3D" id="1.10.10.820">
    <property type="match status" value="1"/>
</dbReference>
<dbReference type="PROSITE" id="PS50002">
    <property type="entry name" value="SH3"/>
    <property type="match status" value="1"/>
</dbReference>
<dbReference type="RefSeq" id="XP_025366989.1">
    <property type="nucleotide sequence ID" value="XM_025514737.1"/>
</dbReference>
<dbReference type="Gene3D" id="2.30.30.40">
    <property type="entry name" value="SH3 Domains"/>
    <property type="match status" value="1"/>
</dbReference>
<dbReference type="Pfam" id="PF14604">
    <property type="entry name" value="SH3_9"/>
    <property type="match status" value="1"/>
</dbReference>
<dbReference type="GO" id="GO:0051286">
    <property type="term" value="C:cell tip"/>
    <property type="evidence" value="ECO:0007669"/>
    <property type="project" value="TreeGrafter"/>
</dbReference>
<dbReference type="GO" id="GO:0016787">
    <property type="term" value="F:hydrolase activity"/>
    <property type="evidence" value="ECO:0007669"/>
    <property type="project" value="UniProtKB-KW"/>
</dbReference>
<dbReference type="SMART" id="SM00242">
    <property type="entry name" value="MYSc"/>
    <property type="match status" value="1"/>
</dbReference>
<dbReference type="Pfam" id="PF06017">
    <property type="entry name" value="Myosin_TH1"/>
    <property type="match status" value="1"/>
</dbReference>
<dbReference type="GO" id="GO:0005524">
    <property type="term" value="F:ATP binding"/>
    <property type="evidence" value="ECO:0007669"/>
    <property type="project" value="UniProtKB-UniRule"/>
</dbReference>
<gene>
    <name evidence="20" type="ORF">IE81DRAFT_326127</name>
</gene>
<feature type="region of interest" description="Disordered" evidence="16">
    <location>
        <begin position="1125"/>
        <end position="1207"/>
    </location>
</feature>
<feature type="compositionally biased region" description="Low complexity" evidence="16">
    <location>
        <begin position="1025"/>
        <end position="1039"/>
    </location>
</feature>
<feature type="region of interest" description="Disordered" evidence="16">
    <location>
        <begin position="963"/>
        <end position="1064"/>
    </location>
</feature>
<dbReference type="GO" id="GO:0005886">
    <property type="term" value="C:plasma membrane"/>
    <property type="evidence" value="ECO:0007669"/>
    <property type="project" value="TreeGrafter"/>
</dbReference>
<dbReference type="FunFam" id="1.20.58.530:FF:000007">
    <property type="entry name" value="Myosin IE"/>
    <property type="match status" value="1"/>
</dbReference>
<dbReference type="GO" id="GO:0051666">
    <property type="term" value="P:actin cortical patch localization"/>
    <property type="evidence" value="ECO:0007669"/>
    <property type="project" value="TreeGrafter"/>
</dbReference>
<evidence type="ECO:0000256" key="16">
    <source>
        <dbReference type="SAM" id="MobiDB-lite"/>
    </source>
</evidence>
<dbReference type="PROSITE" id="PS51456">
    <property type="entry name" value="MYOSIN_MOTOR"/>
    <property type="match status" value="1"/>
</dbReference>
<evidence type="ECO:0000256" key="15">
    <source>
        <dbReference type="PROSITE-ProRule" id="PRU00782"/>
    </source>
</evidence>
<dbReference type="PRINTS" id="PR00193">
    <property type="entry name" value="MYOSINHEAVY"/>
</dbReference>
<dbReference type="Proteomes" id="UP000245783">
    <property type="component" value="Unassembled WGS sequence"/>
</dbReference>
<feature type="binding site" evidence="15">
    <location>
        <begin position="139"/>
        <end position="146"/>
    </location>
    <ligand>
        <name>ATP</name>
        <dbReference type="ChEBI" id="CHEBI:30616"/>
    </ligand>
</feature>
<proteinExistence type="inferred from homology"/>
<evidence type="ECO:0000313" key="21">
    <source>
        <dbReference type="Proteomes" id="UP000245783"/>
    </source>
</evidence>
<dbReference type="Gene3D" id="1.20.58.530">
    <property type="match status" value="1"/>
</dbReference>
<dbReference type="InterPro" id="IPR036072">
    <property type="entry name" value="MYSc_Myo1"/>
</dbReference>
<feature type="compositionally biased region" description="Gly residues" evidence="16">
    <location>
        <begin position="1252"/>
        <end position="1269"/>
    </location>
</feature>
<evidence type="ECO:0000256" key="5">
    <source>
        <dbReference type="ARBA" id="ARBA00022737"/>
    </source>
</evidence>
<evidence type="ECO:0000256" key="6">
    <source>
        <dbReference type="ARBA" id="ARBA00022741"/>
    </source>
</evidence>
<keyword evidence="10 15" id="KW-0505">Motor protein</keyword>
<reference evidence="20 21" key="1">
    <citation type="journal article" date="2018" name="Mol. Biol. Evol.">
        <title>Broad Genomic Sampling Reveals a Smut Pathogenic Ancestry of the Fungal Clade Ustilaginomycotina.</title>
        <authorList>
            <person name="Kijpornyongpan T."/>
            <person name="Mondo S.J."/>
            <person name="Barry K."/>
            <person name="Sandor L."/>
            <person name="Lee J."/>
            <person name="Lipzen A."/>
            <person name="Pangilinan J."/>
            <person name="LaButti K."/>
            <person name="Hainaut M."/>
            <person name="Henrissat B."/>
            <person name="Grigoriev I.V."/>
            <person name="Spatafora J.W."/>
            <person name="Aime M.C."/>
        </authorList>
    </citation>
    <scope>NUCLEOTIDE SEQUENCE [LARGE SCALE GENOMIC DNA]</scope>
    <source>
        <strain evidence="20 21">MCA 4658</strain>
    </source>
</reference>
<dbReference type="GeneID" id="37036607"/>
<dbReference type="SUPFAM" id="SSF50044">
    <property type="entry name" value="SH3-domain"/>
    <property type="match status" value="1"/>
</dbReference>
<comment type="similarity">
    <text evidence="2 15">Belongs to the TRAFAC class myosin-kinesin ATPase superfamily. Myosin family.</text>
</comment>
<evidence type="ECO:0000256" key="10">
    <source>
        <dbReference type="ARBA" id="ARBA00023175"/>
    </source>
</evidence>
<feature type="region of interest" description="Disordered" evidence="16">
    <location>
        <begin position="1"/>
        <end position="34"/>
    </location>
</feature>
<evidence type="ECO:0000256" key="2">
    <source>
        <dbReference type="ARBA" id="ARBA00008314"/>
    </source>
</evidence>
<dbReference type="PANTHER" id="PTHR13140:SF837">
    <property type="entry name" value="MYOSIN-3-RELATED"/>
    <property type="match status" value="1"/>
</dbReference>
<keyword evidence="9 15" id="KW-0518">Myosin</keyword>
<dbReference type="Gene3D" id="3.40.850.10">
    <property type="entry name" value="Kinesin motor domain"/>
    <property type="match status" value="1"/>
</dbReference>
<evidence type="ECO:0000259" key="18">
    <source>
        <dbReference type="PROSITE" id="PS51456"/>
    </source>
</evidence>
<feature type="domain" description="SH3" evidence="17">
    <location>
        <begin position="1066"/>
        <end position="1125"/>
    </location>
</feature>
<feature type="compositionally biased region" description="Low complexity" evidence="16">
    <location>
        <begin position="1239"/>
        <end position="1251"/>
    </location>
</feature>
<dbReference type="InterPro" id="IPR010926">
    <property type="entry name" value="Myosin_TH1"/>
</dbReference>
<sequence>MAISKKAGGKKAGGVSKPPPSKGGASKGGGGVAKADWREGFKKPQVGVSDMTLLSKVSNEAVNDNLHKRFQNAEIYTYIGNVLISVNPFRDLGIYGQDTLSSYRGKNRLEMSPHVFAIAESAYYNMQAYKENQCVIITGESGAGKTEAAKRIMQYIAAVSAEGARDIQDIKEMVLATNPLLESFGCAKTLRNNNSSRHGKFLEIMHDEQGAPTGASIRNFLLEKSRVVGQIRDERNFHIFYQLTKGANDSQREYFGIQGPEAYAYTSKSKCLDVQGINDVADFNSTLDAMNTIGLTGEEQNDIIRMLASILWLGNAVFRENAQGNAEISDPGVPDFVAYLLEVDSAAVTKALTEKIVETQRGVGRRGSVYESPLNPAQAGAVRDALAKAIYNNLFDWLVARINTSMAPRGAVSNMIGILDIYGFEIFEQNSFEQLCINFVNEKLQQIFIALVLRKEQEEYDAEQIQWKPIPYFDNAIVCELIEGVRPKPGIFATLNDAGATAHADPAAADNAFMQRASALTSNPRFEARGSRFTIRHYAGDVSYTIGGLAEKNRDALAKDILDLVDTSSNGFLRNLFSERPDPNSKKRPPTAGDRIKASATDLVDTLMKAEPHYIRTIKPNETKSPKDYDTARVLEQAVYLALAENIRVRRAGFAYRSTFERLVERFYLLSPATSYAGEYTWQGDARSGCERILTDTGIANEEWQMGVTKAFIKSPETLFALEKMRTEYWNNKARMIQRAFRNYMRYKNECARRIQRVWRTQASRLALVQLRDYGHQMLASRKERRRFSLISMRRFTGDYLDVGGSSAEGEMLKRASGMASTEDVAFSARVHILVSRLGRSSKPSPRFFVLTDKAAYFLVTQLVNKQPQTTCERRIVLGSIQSVGLSALRDDWIVFNVSGTPEPDPVFHTHFKTELTTHLLQRTSGAVNVIVSNALEHSTGKDKKKIVKFQKDEAVQREDVYKSSTVTVASGEAPSSLSKPPAKKKPGLVRPITSGKLLRAGGPSNANRVAKPRAVPRPTPTPATLPSGRKAAAPAAPAGIPTTNGSSNRAAAPKRASVAAPPPPPAVPKYLVLYAFDTDQDGEMSLAKDEEVEVTQKEENGWWLVKKNGIEGWAPSNYLELIKQAPKPKAAPPPAPPPTKRAPPPAPAAAGTTSSGFGAPKPVTAAAKPAFANGAAAAAAAAPAPKPKPTTSNVGSMKRSEMPTAMTADAGAAPVAVMPGMGAPGGFAAVLAKKKAEAAAARGEAPPASAAGGGGGGSSSGGGGGVGKGPPPAPGAKPGKPPAPPKPSAAGSGGGARLPPPPPRRP</sequence>
<evidence type="ECO:0008006" key="22">
    <source>
        <dbReference type="Google" id="ProtNLM"/>
    </source>
</evidence>
<dbReference type="PROSITE" id="PS51757">
    <property type="entry name" value="TH1"/>
    <property type="match status" value="1"/>
</dbReference>
<evidence type="ECO:0000256" key="4">
    <source>
        <dbReference type="ARBA" id="ARBA00022490"/>
    </source>
</evidence>
<dbReference type="FunFam" id="1.10.10.820:FF:000001">
    <property type="entry name" value="Myosin heavy chain"/>
    <property type="match status" value="1"/>
</dbReference>
<dbReference type="SMART" id="SM00326">
    <property type="entry name" value="SH3"/>
    <property type="match status" value="1"/>
</dbReference>
<dbReference type="GO" id="GO:0030479">
    <property type="term" value="C:actin cortical patch"/>
    <property type="evidence" value="ECO:0007669"/>
    <property type="project" value="UniProtKB-SubCell"/>
</dbReference>
<dbReference type="FunCoup" id="A0A316VQB2">
    <property type="interactions" value="94"/>
</dbReference>
<evidence type="ECO:0000256" key="12">
    <source>
        <dbReference type="ARBA" id="ARBA00023212"/>
    </source>
</evidence>
<feature type="compositionally biased region" description="Pro residues" evidence="16">
    <location>
        <begin position="1270"/>
        <end position="1288"/>
    </location>
</feature>
<feature type="domain" description="TH1" evidence="19">
    <location>
        <begin position="785"/>
        <end position="975"/>
    </location>
</feature>
<evidence type="ECO:0000256" key="3">
    <source>
        <dbReference type="ARBA" id="ARBA00022443"/>
    </source>
</evidence>
<name>A0A316VQB2_9BASI</name>
<keyword evidence="3 14" id="KW-0728">SH3 domain</keyword>
<dbReference type="InterPro" id="IPR035535">
    <property type="entry name" value="Fungal_myosin-I_SH3"/>
</dbReference>
<dbReference type="Gene3D" id="1.20.5.4820">
    <property type="match status" value="1"/>
</dbReference>
<dbReference type="EMBL" id="KZ819442">
    <property type="protein sequence ID" value="PWN39829.1"/>
    <property type="molecule type" value="Genomic_DNA"/>
</dbReference>
<evidence type="ECO:0000259" key="19">
    <source>
        <dbReference type="PROSITE" id="PS51757"/>
    </source>
</evidence>
<evidence type="ECO:0000256" key="8">
    <source>
        <dbReference type="ARBA" id="ARBA00022840"/>
    </source>
</evidence>